<protein>
    <submittedName>
        <fullName evidence="1">Ferredoxin</fullName>
    </submittedName>
</protein>
<keyword evidence="2" id="KW-1185">Reference proteome</keyword>
<dbReference type="RefSeq" id="WP_378066811.1">
    <property type="nucleotide sequence ID" value="NZ_JBHSBL010000013.1"/>
</dbReference>
<gene>
    <name evidence="1" type="ORF">ACFO0C_12865</name>
</gene>
<reference evidence="2" key="1">
    <citation type="journal article" date="2019" name="Int. J. Syst. Evol. Microbiol.">
        <title>The Global Catalogue of Microorganisms (GCM) 10K type strain sequencing project: providing services to taxonomists for standard genome sequencing and annotation.</title>
        <authorList>
            <consortium name="The Broad Institute Genomics Platform"/>
            <consortium name="The Broad Institute Genome Sequencing Center for Infectious Disease"/>
            <person name="Wu L."/>
            <person name="Ma J."/>
        </authorList>
    </citation>
    <scope>NUCLEOTIDE SEQUENCE [LARGE SCALE GENOMIC DNA]</scope>
    <source>
        <strain evidence="2">TBRC 5832</strain>
    </source>
</reference>
<dbReference type="EMBL" id="JBHSBL010000013">
    <property type="protein sequence ID" value="MFC4065825.1"/>
    <property type="molecule type" value="Genomic_DNA"/>
</dbReference>
<evidence type="ECO:0000313" key="1">
    <source>
        <dbReference type="EMBL" id="MFC4065825.1"/>
    </source>
</evidence>
<organism evidence="1 2">
    <name type="scientific">Actinoplanes subglobosus</name>
    <dbReference type="NCBI Taxonomy" id="1547892"/>
    <lineage>
        <taxon>Bacteria</taxon>
        <taxon>Bacillati</taxon>
        <taxon>Actinomycetota</taxon>
        <taxon>Actinomycetes</taxon>
        <taxon>Micromonosporales</taxon>
        <taxon>Micromonosporaceae</taxon>
        <taxon>Actinoplanes</taxon>
    </lineage>
</organism>
<comment type="caution">
    <text evidence="1">The sequence shown here is derived from an EMBL/GenBank/DDBJ whole genome shotgun (WGS) entry which is preliminary data.</text>
</comment>
<accession>A0ABV8IPN2</accession>
<sequence>MTTRLHIDWTACDGRGLCTELLPELLVEDDWGYPAARHDADLPVPAALEPDAREAVSRCPALALRLVQVQPVVPGPA</sequence>
<dbReference type="Gene3D" id="3.30.70.20">
    <property type="match status" value="1"/>
</dbReference>
<dbReference type="Proteomes" id="UP001595867">
    <property type="component" value="Unassembled WGS sequence"/>
</dbReference>
<dbReference type="Pfam" id="PF13459">
    <property type="entry name" value="Fer4_15"/>
    <property type="match status" value="1"/>
</dbReference>
<dbReference type="SUPFAM" id="SSF54862">
    <property type="entry name" value="4Fe-4S ferredoxins"/>
    <property type="match status" value="1"/>
</dbReference>
<evidence type="ECO:0000313" key="2">
    <source>
        <dbReference type="Proteomes" id="UP001595867"/>
    </source>
</evidence>
<name>A0ABV8IPN2_9ACTN</name>
<proteinExistence type="predicted"/>